<dbReference type="EMBL" id="LT629758">
    <property type="protein sequence ID" value="SDS69740.1"/>
    <property type="molecule type" value="Genomic_DNA"/>
</dbReference>
<name>A0A1H1UBD0_9ACTN</name>
<gene>
    <name evidence="1" type="ORF">SAMN04489716_1388</name>
</gene>
<dbReference type="InterPro" id="IPR032710">
    <property type="entry name" value="NTF2-like_dom_sf"/>
</dbReference>
<dbReference type="RefSeq" id="WP_092542645.1">
    <property type="nucleotide sequence ID" value="NZ_BOMJ01000021.1"/>
</dbReference>
<protein>
    <recommendedName>
        <fullName evidence="3">SnoaL-like domain-containing protein</fullName>
    </recommendedName>
</protein>
<evidence type="ECO:0008006" key="3">
    <source>
        <dbReference type="Google" id="ProtNLM"/>
    </source>
</evidence>
<evidence type="ECO:0000313" key="1">
    <source>
        <dbReference type="EMBL" id="SDS69740.1"/>
    </source>
</evidence>
<dbReference type="OrthoDB" id="3393362at2"/>
<dbReference type="STRING" id="113562.SAMN04489716_1388"/>
<dbReference type="AlphaFoldDB" id="A0A1H1UBD0"/>
<reference evidence="1 2" key="1">
    <citation type="submission" date="2016-10" db="EMBL/GenBank/DDBJ databases">
        <authorList>
            <person name="de Groot N.N."/>
        </authorList>
    </citation>
    <scope>NUCLEOTIDE SEQUENCE [LARGE SCALE GENOMIC DNA]</scope>
    <source>
        <strain evidence="1 2">DSM 43941</strain>
    </source>
</reference>
<proteinExistence type="predicted"/>
<evidence type="ECO:0000313" key="2">
    <source>
        <dbReference type="Proteomes" id="UP000198688"/>
    </source>
</evidence>
<keyword evidence="2" id="KW-1185">Reference proteome</keyword>
<accession>A0A1H1UBD0</accession>
<dbReference type="Proteomes" id="UP000198688">
    <property type="component" value="Chromosome I"/>
</dbReference>
<organism evidence="1 2">
    <name type="scientific">Actinoplanes derwentensis</name>
    <dbReference type="NCBI Taxonomy" id="113562"/>
    <lineage>
        <taxon>Bacteria</taxon>
        <taxon>Bacillati</taxon>
        <taxon>Actinomycetota</taxon>
        <taxon>Actinomycetes</taxon>
        <taxon>Micromonosporales</taxon>
        <taxon>Micromonosporaceae</taxon>
        <taxon>Actinoplanes</taxon>
    </lineage>
</organism>
<dbReference type="SUPFAM" id="SSF54427">
    <property type="entry name" value="NTF2-like"/>
    <property type="match status" value="1"/>
</dbReference>
<sequence>MLFQNPADFCAEYAKANSGNKTGEHGETSTLDMVTVVSETPDAARVEARWFTCGHAPDAGYYDVFERTAFLLVKQHDGWRLDSEEDLGYEE</sequence>